<dbReference type="OrthoDB" id="72025at2"/>
<gene>
    <name evidence="2" type="ORF">GO495_11520</name>
</gene>
<accession>A0A6N8J7Y9</accession>
<protein>
    <recommendedName>
        <fullName evidence="1">DUF7710 domain-containing protein</fullName>
    </recommendedName>
</protein>
<dbReference type="RefSeq" id="WP_157299821.1">
    <property type="nucleotide sequence ID" value="NZ_BAAAZB010000007.1"/>
</dbReference>
<name>A0A6N8J7Y9_9BACT</name>
<dbReference type="Pfam" id="PF24819">
    <property type="entry name" value="DUF7710"/>
    <property type="match status" value="1"/>
</dbReference>
<feature type="domain" description="DUF7710" evidence="1">
    <location>
        <begin position="5"/>
        <end position="89"/>
    </location>
</feature>
<dbReference type="AlphaFoldDB" id="A0A6N8J7Y9"/>
<sequence length="90" mass="10473">MVKNIWIFNGSNSRFASGVFEDIEEAEKWIDKYKLTGVLTSYPINISVYDWAIGNGFFTPKREEHRSSEFIGKFSSASLEHFHYEDGKRD</sequence>
<evidence type="ECO:0000313" key="2">
    <source>
        <dbReference type="EMBL" id="MVT41213.1"/>
    </source>
</evidence>
<keyword evidence="3" id="KW-1185">Reference proteome</keyword>
<proteinExistence type="predicted"/>
<dbReference type="InterPro" id="IPR056127">
    <property type="entry name" value="DUF7710"/>
</dbReference>
<dbReference type="Proteomes" id="UP000468388">
    <property type="component" value="Unassembled WGS sequence"/>
</dbReference>
<dbReference type="EMBL" id="WRXO01000002">
    <property type="protein sequence ID" value="MVT41213.1"/>
    <property type="molecule type" value="Genomic_DNA"/>
</dbReference>
<organism evidence="2 3">
    <name type="scientific">Chitinophaga oryziterrae</name>
    <dbReference type="NCBI Taxonomy" id="1031224"/>
    <lineage>
        <taxon>Bacteria</taxon>
        <taxon>Pseudomonadati</taxon>
        <taxon>Bacteroidota</taxon>
        <taxon>Chitinophagia</taxon>
        <taxon>Chitinophagales</taxon>
        <taxon>Chitinophagaceae</taxon>
        <taxon>Chitinophaga</taxon>
    </lineage>
</organism>
<evidence type="ECO:0000259" key="1">
    <source>
        <dbReference type="Pfam" id="PF24819"/>
    </source>
</evidence>
<evidence type="ECO:0000313" key="3">
    <source>
        <dbReference type="Proteomes" id="UP000468388"/>
    </source>
</evidence>
<reference evidence="2 3" key="1">
    <citation type="submission" date="2019-12" db="EMBL/GenBank/DDBJ databases">
        <title>The draft genomic sequence of strain Chitinophaga oryziterrae JCM 16595.</title>
        <authorList>
            <person name="Zhang X."/>
        </authorList>
    </citation>
    <scope>NUCLEOTIDE SEQUENCE [LARGE SCALE GENOMIC DNA]</scope>
    <source>
        <strain evidence="2 3">JCM 16595</strain>
    </source>
</reference>
<comment type="caution">
    <text evidence="2">The sequence shown here is derived from an EMBL/GenBank/DDBJ whole genome shotgun (WGS) entry which is preliminary data.</text>
</comment>